<dbReference type="InterPro" id="IPR051603">
    <property type="entry name" value="Zinc-ADH_QOR/CCCR"/>
</dbReference>
<keyword evidence="1" id="KW-0521">NADP</keyword>
<accession>A0A0B2BV11</accession>
<evidence type="ECO:0000256" key="1">
    <source>
        <dbReference type="ARBA" id="ARBA00022857"/>
    </source>
</evidence>
<reference evidence="3 4" key="1">
    <citation type="submission" date="2014-11" db="EMBL/GenBank/DDBJ databases">
        <title>Draft genome sequence of Kirrobacter mercurialis.</title>
        <authorList>
            <person name="Coil D.A."/>
            <person name="Eisen J.A."/>
        </authorList>
    </citation>
    <scope>NUCLEOTIDE SEQUENCE [LARGE SCALE GENOMIC DNA]</scope>
    <source>
        <strain evidence="3 4">Coronado</strain>
    </source>
</reference>
<dbReference type="EMBL" id="JTDN01000001">
    <property type="protein sequence ID" value="KHL25463.1"/>
    <property type="molecule type" value="Genomic_DNA"/>
</dbReference>
<evidence type="ECO:0000313" key="3">
    <source>
        <dbReference type="EMBL" id="KHL25463.1"/>
    </source>
</evidence>
<dbReference type="CDD" id="cd05289">
    <property type="entry name" value="MDR_like_2"/>
    <property type="match status" value="1"/>
</dbReference>
<dbReference type="OrthoDB" id="4190732at2"/>
<sequence length="303" mass="31516">MKAVRMYQYGGPDVLTYEDDVPPPVAGPDTVLIRSVATSVNPIDWKVRSGVRQKDFPLQLPAILGKDVSGVVMAIGSEVRNFRPGDRVIAMADATYADVVAVPEALLTHLPDGVDAIDAAAIPLVSLTGDQLVRVAAKVAPGWTILVSGALGSVGRAAVHVALKEGAKVIAGVRGRQLEEAEALGAHAAVALDDEDAMARLEPVDAVADTVGGETAARLLRKVKAGGRFGYASVLPDNAAKEAGVEVSRVFAQPDPSRLRAFADDLRDGTFTLPVSRHMPLSDAAAAHALLEKGGGGKIVLTM</sequence>
<feature type="domain" description="Enoyl reductase (ER)" evidence="2">
    <location>
        <begin position="10"/>
        <end position="301"/>
    </location>
</feature>
<protein>
    <submittedName>
        <fullName evidence="3">Alcohol dehydrogenase</fullName>
    </submittedName>
</protein>
<organism evidence="3 4">
    <name type="scientific">Croceibacterium mercuriale</name>
    <dbReference type="NCBI Taxonomy" id="1572751"/>
    <lineage>
        <taxon>Bacteria</taxon>
        <taxon>Pseudomonadati</taxon>
        <taxon>Pseudomonadota</taxon>
        <taxon>Alphaproteobacteria</taxon>
        <taxon>Sphingomonadales</taxon>
        <taxon>Erythrobacteraceae</taxon>
        <taxon>Croceibacterium</taxon>
    </lineage>
</organism>
<dbReference type="Gene3D" id="3.40.50.720">
    <property type="entry name" value="NAD(P)-binding Rossmann-like Domain"/>
    <property type="match status" value="1"/>
</dbReference>
<dbReference type="Pfam" id="PF08240">
    <property type="entry name" value="ADH_N"/>
    <property type="match status" value="1"/>
</dbReference>
<dbReference type="SUPFAM" id="SSF51735">
    <property type="entry name" value="NAD(P)-binding Rossmann-fold domains"/>
    <property type="match status" value="1"/>
</dbReference>
<dbReference type="InterPro" id="IPR020843">
    <property type="entry name" value="ER"/>
</dbReference>
<dbReference type="Proteomes" id="UP000030988">
    <property type="component" value="Unassembled WGS sequence"/>
</dbReference>
<proteinExistence type="predicted"/>
<keyword evidence="4" id="KW-1185">Reference proteome</keyword>
<dbReference type="InterPro" id="IPR011032">
    <property type="entry name" value="GroES-like_sf"/>
</dbReference>
<dbReference type="STRING" id="1572751.PK98_01840"/>
<evidence type="ECO:0000259" key="2">
    <source>
        <dbReference type="SMART" id="SM00829"/>
    </source>
</evidence>
<comment type="caution">
    <text evidence="3">The sequence shown here is derived from an EMBL/GenBank/DDBJ whole genome shotgun (WGS) entry which is preliminary data.</text>
</comment>
<dbReference type="GO" id="GO:0016491">
    <property type="term" value="F:oxidoreductase activity"/>
    <property type="evidence" value="ECO:0007669"/>
    <property type="project" value="InterPro"/>
</dbReference>
<dbReference type="Gene3D" id="3.90.180.10">
    <property type="entry name" value="Medium-chain alcohol dehydrogenases, catalytic domain"/>
    <property type="match status" value="1"/>
</dbReference>
<dbReference type="InterPro" id="IPR013154">
    <property type="entry name" value="ADH-like_N"/>
</dbReference>
<dbReference type="PANTHER" id="PTHR44154">
    <property type="entry name" value="QUINONE OXIDOREDUCTASE"/>
    <property type="match status" value="1"/>
</dbReference>
<dbReference type="Pfam" id="PF13602">
    <property type="entry name" value="ADH_zinc_N_2"/>
    <property type="match status" value="1"/>
</dbReference>
<name>A0A0B2BV11_9SPHN</name>
<dbReference type="InterPro" id="IPR036291">
    <property type="entry name" value="NAD(P)-bd_dom_sf"/>
</dbReference>
<evidence type="ECO:0000313" key="4">
    <source>
        <dbReference type="Proteomes" id="UP000030988"/>
    </source>
</evidence>
<dbReference type="SMART" id="SM00829">
    <property type="entry name" value="PKS_ER"/>
    <property type="match status" value="1"/>
</dbReference>
<dbReference type="SUPFAM" id="SSF50129">
    <property type="entry name" value="GroES-like"/>
    <property type="match status" value="1"/>
</dbReference>
<gene>
    <name evidence="3" type="ORF">PK98_01840</name>
</gene>
<dbReference type="PANTHER" id="PTHR44154:SF1">
    <property type="entry name" value="QUINONE OXIDOREDUCTASE"/>
    <property type="match status" value="1"/>
</dbReference>
<dbReference type="AlphaFoldDB" id="A0A0B2BV11"/>